<name>A0A0D8X6G0_DICVI</name>
<dbReference type="InterPro" id="IPR019430">
    <property type="entry name" value="7TM_GPCR_serpentine_rcpt_Srx"/>
</dbReference>
<dbReference type="InterPro" id="IPR000276">
    <property type="entry name" value="GPCR_Rhodpsn"/>
</dbReference>
<gene>
    <name evidence="7" type="ORF">DICVIV_13943</name>
</gene>
<feature type="transmembrane region" description="Helical" evidence="5">
    <location>
        <begin position="124"/>
        <end position="147"/>
    </location>
</feature>
<dbReference type="PROSITE" id="PS50262">
    <property type="entry name" value="G_PROTEIN_RECEP_F1_2"/>
    <property type="match status" value="1"/>
</dbReference>
<dbReference type="PROSITE" id="PS00237">
    <property type="entry name" value="G_PROTEIN_RECEP_F1_1"/>
    <property type="match status" value="1"/>
</dbReference>
<dbReference type="Proteomes" id="UP000053766">
    <property type="component" value="Unassembled WGS sequence"/>
</dbReference>
<dbReference type="Pfam" id="PF10328">
    <property type="entry name" value="7TM_GPCR_Srx"/>
    <property type="match status" value="1"/>
</dbReference>
<evidence type="ECO:0000259" key="6">
    <source>
        <dbReference type="PROSITE" id="PS50262"/>
    </source>
</evidence>
<dbReference type="OrthoDB" id="5867176at2759"/>
<feature type="transmembrane region" description="Helical" evidence="5">
    <location>
        <begin position="35"/>
        <end position="56"/>
    </location>
</feature>
<reference evidence="7 8" key="1">
    <citation type="submission" date="2013-11" db="EMBL/GenBank/DDBJ databases">
        <title>Draft genome of the bovine lungworm Dictyocaulus viviparus.</title>
        <authorList>
            <person name="Mitreva M."/>
        </authorList>
    </citation>
    <scope>NUCLEOTIDE SEQUENCE [LARGE SCALE GENOMIC DNA]</scope>
    <source>
        <strain evidence="7 8">HannoverDv2000</strain>
    </source>
</reference>
<evidence type="ECO:0000313" key="8">
    <source>
        <dbReference type="Proteomes" id="UP000053766"/>
    </source>
</evidence>
<keyword evidence="3 5" id="KW-1133">Transmembrane helix</keyword>
<feature type="domain" description="G-protein coupled receptors family 1 profile" evidence="6">
    <location>
        <begin position="1"/>
        <end position="152"/>
    </location>
</feature>
<evidence type="ECO:0000256" key="2">
    <source>
        <dbReference type="ARBA" id="ARBA00022692"/>
    </source>
</evidence>
<dbReference type="Gene3D" id="1.20.1070.10">
    <property type="entry name" value="Rhodopsin 7-helix transmembrane proteins"/>
    <property type="match status" value="1"/>
</dbReference>
<dbReference type="EMBL" id="KN717798">
    <property type="protein sequence ID" value="KJH40130.1"/>
    <property type="molecule type" value="Genomic_DNA"/>
</dbReference>
<proteinExistence type="predicted"/>
<keyword evidence="4 5" id="KW-0472">Membrane</keyword>
<dbReference type="GO" id="GO:0004930">
    <property type="term" value="F:G protein-coupled receptor activity"/>
    <property type="evidence" value="ECO:0007669"/>
    <property type="project" value="InterPro"/>
</dbReference>
<dbReference type="SUPFAM" id="SSF81321">
    <property type="entry name" value="Family A G protein-coupled receptor-like"/>
    <property type="match status" value="1"/>
</dbReference>
<protein>
    <recommendedName>
        <fullName evidence="6">G-protein coupled receptors family 1 profile domain-containing protein</fullName>
    </recommendedName>
</protein>
<keyword evidence="8" id="KW-1185">Reference proteome</keyword>
<sequence>MNWLLSSTEAILVVSFCGSSKKERNFRDSFGANRSVGQITIIAQAASYFSILLLSTNRFFCIFKPLEYLHIFNNRNTFVYISITVMICLAYGCVYFHGPCYFIFARSSLEFTFSQNTCGDFLSHYIDFWMSIVILAIAIFLDFFTLVKLRMY</sequence>
<organism evidence="7 8">
    <name type="scientific">Dictyocaulus viviparus</name>
    <name type="common">Bovine lungworm</name>
    <dbReference type="NCBI Taxonomy" id="29172"/>
    <lineage>
        <taxon>Eukaryota</taxon>
        <taxon>Metazoa</taxon>
        <taxon>Ecdysozoa</taxon>
        <taxon>Nematoda</taxon>
        <taxon>Chromadorea</taxon>
        <taxon>Rhabditida</taxon>
        <taxon>Rhabditina</taxon>
        <taxon>Rhabditomorpha</taxon>
        <taxon>Strongyloidea</taxon>
        <taxon>Metastrongylidae</taxon>
        <taxon>Dictyocaulus</taxon>
    </lineage>
</organism>
<evidence type="ECO:0000256" key="4">
    <source>
        <dbReference type="ARBA" id="ARBA00023136"/>
    </source>
</evidence>
<reference evidence="8" key="2">
    <citation type="journal article" date="2016" name="Sci. Rep.">
        <title>Dictyocaulus viviparus genome, variome and transcriptome elucidate lungworm biology and support future intervention.</title>
        <authorList>
            <person name="McNulty S.N."/>
            <person name="Strube C."/>
            <person name="Rosa B.A."/>
            <person name="Martin J.C."/>
            <person name="Tyagi R."/>
            <person name="Choi Y.J."/>
            <person name="Wang Q."/>
            <person name="Hallsworth Pepin K."/>
            <person name="Zhang X."/>
            <person name="Ozersky P."/>
            <person name="Wilson R.K."/>
            <person name="Sternberg P.W."/>
            <person name="Gasser R.B."/>
            <person name="Mitreva M."/>
        </authorList>
    </citation>
    <scope>NUCLEOTIDE SEQUENCE [LARGE SCALE GENOMIC DNA]</scope>
    <source>
        <strain evidence="8">HannoverDv2000</strain>
    </source>
</reference>
<dbReference type="PANTHER" id="PTHR23017">
    <property type="entry name" value="SERPENTINE RECEPTOR, CLASS X"/>
    <property type="match status" value="1"/>
</dbReference>
<dbReference type="InterPro" id="IPR017452">
    <property type="entry name" value="GPCR_Rhodpsn_7TM"/>
</dbReference>
<evidence type="ECO:0000313" key="7">
    <source>
        <dbReference type="EMBL" id="KJH40130.1"/>
    </source>
</evidence>
<evidence type="ECO:0000256" key="5">
    <source>
        <dbReference type="SAM" id="Phobius"/>
    </source>
</evidence>
<keyword evidence="2 5" id="KW-0812">Transmembrane</keyword>
<dbReference type="PANTHER" id="PTHR23017:SF3">
    <property type="entry name" value="G-PROTEIN COUPLED RECEPTORS FAMILY 1 PROFILE DOMAIN-CONTAINING PROTEIN"/>
    <property type="match status" value="1"/>
</dbReference>
<dbReference type="GO" id="GO:0016020">
    <property type="term" value="C:membrane"/>
    <property type="evidence" value="ECO:0007669"/>
    <property type="project" value="UniProtKB-SubCell"/>
</dbReference>
<evidence type="ECO:0000256" key="1">
    <source>
        <dbReference type="ARBA" id="ARBA00004370"/>
    </source>
</evidence>
<accession>A0A0D8X6G0</accession>
<feature type="transmembrane region" description="Helical" evidence="5">
    <location>
        <begin position="77"/>
        <end position="104"/>
    </location>
</feature>
<comment type="subcellular location">
    <subcellularLocation>
        <location evidence="1">Membrane</location>
    </subcellularLocation>
</comment>
<dbReference type="AlphaFoldDB" id="A0A0D8X6G0"/>
<evidence type="ECO:0000256" key="3">
    <source>
        <dbReference type="ARBA" id="ARBA00022989"/>
    </source>
</evidence>